<name>A0AA36D9C6_9BILA</name>
<evidence type="ECO:0000259" key="1">
    <source>
        <dbReference type="Pfam" id="PF01683"/>
    </source>
</evidence>
<dbReference type="EMBL" id="CATQJA010002665">
    <property type="protein sequence ID" value="CAJ0583538.1"/>
    <property type="molecule type" value="Genomic_DNA"/>
</dbReference>
<evidence type="ECO:0000313" key="2">
    <source>
        <dbReference type="EMBL" id="CAJ0583538.1"/>
    </source>
</evidence>
<dbReference type="Pfam" id="PF01683">
    <property type="entry name" value="EB"/>
    <property type="match status" value="1"/>
</dbReference>
<dbReference type="Proteomes" id="UP001177023">
    <property type="component" value="Unassembled WGS sequence"/>
</dbReference>
<organism evidence="2 3">
    <name type="scientific">Mesorhabditis spiculigera</name>
    <dbReference type="NCBI Taxonomy" id="96644"/>
    <lineage>
        <taxon>Eukaryota</taxon>
        <taxon>Metazoa</taxon>
        <taxon>Ecdysozoa</taxon>
        <taxon>Nematoda</taxon>
        <taxon>Chromadorea</taxon>
        <taxon>Rhabditida</taxon>
        <taxon>Rhabditina</taxon>
        <taxon>Rhabditomorpha</taxon>
        <taxon>Rhabditoidea</taxon>
        <taxon>Rhabditidae</taxon>
        <taxon>Mesorhabditinae</taxon>
        <taxon>Mesorhabditis</taxon>
    </lineage>
</organism>
<accession>A0AA36D9C6</accession>
<comment type="caution">
    <text evidence="2">The sequence shown here is derived from an EMBL/GenBank/DDBJ whole genome shotgun (WGS) entry which is preliminary data.</text>
</comment>
<sequence>MGTVNANDTCHSLIPGAVCSDGFCACPAQMMVKDGKCHPLSPLKGECTINEDCREMSQLRCSNGHCVCAPEHVPEPFVDNPMRCIPAATCPTASGLFKKLPIFAECNEIVKCAENEYCREWYQEVNTGRNYSLCCPKPGIHEYNTVCGRFGMSLVLTNSLDAQVAPLSCGLHTIEDNMECPDGSACVFNPFSKGDGICCRTLNRNY</sequence>
<proteinExistence type="predicted"/>
<keyword evidence="3" id="KW-1185">Reference proteome</keyword>
<protein>
    <recommendedName>
        <fullName evidence="1">EB domain-containing protein</fullName>
    </recommendedName>
</protein>
<evidence type="ECO:0000313" key="3">
    <source>
        <dbReference type="Proteomes" id="UP001177023"/>
    </source>
</evidence>
<reference evidence="2" key="1">
    <citation type="submission" date="2023-06" db="EMBL/GenBank/DDBJ databases">
        <authorList>
            <person name="Delattre M."/>
        </authorList>
    </citation>
    <scope>NUCLEOTIDE SEQUENCE</scope>
    <source>
        <strain evidence="2">AF72</strain>
    </source>
</reference>
<gene>
    <name evidence="2" type="ORF">MSPICULIGERA_LOCUS21611</name>
</gene>
<dbReference type="AlphaFoldDB" id="A0AA36D9C6"/>
<dbReference type="InterPro" id="IPR006149">
    <property type="entry name" value="EB_dom"/>
</dbReference>
<feature type="non-terminal residue" evidence="2">
    <location>
        <position position="206"/>
    </location>
</feature>
<feature type="domain" description="EB" evidence="1">
    <location>
        <begin position="31"/>
        <end position="75"/>
    </location>
</feature>